<feature type="compositionally biased region" description="Basic residues" evidence="1">
    <location>
        <begin position="133"/>
        <end position="146"/>
    </location>
</feature>
<name>A0ABQ7NVM8_BRACM</name>
<sequence length="203" mass="23821">SHHPRTLGPSQLKRTIPPLFLLLPVKSPALVGPPPSSSGSVRLCSVLRPLPAKTRRDSILPAPLFLPCHFYPMLWPRISAVFERYGRRVSFLSTLPRNMNKIWNRTPHLSLDLDLDLRIGGKRKRDLRSMTPRGHHHHSRLLKARRERRDRERERREGVAARREREKRRGEEREGEERRREERERESTARASSLREFSAGLRF</sequence>
<evidence type="ECO:0000313" key="3">
    <source>
        <dbReference type="Proteomes" id="UP000823674"/>
    </source>
</evidence>
<evidence type="ECO:0000256" key="1">
    <source>
        <dbReference type="SAM" id="MobiDB-lite"/>
    </source>
</evidence>
<keyword evidence="3" id="KW-1185">Reference proteome</keyword>
<dbReference type="Proteomes" id="UP000823674">
    <property type="component" value="Chromosome A01"/>
</dbReference>
<evidence type="ECO:0000313" key="2">
    <source>
        <dbReference type="EMBL" id="KAG5414902.1"/>
    </source>
</evidence>
<feature type="non-terminal residue" evidence="2">
    <location>
        <position position="1"/>
    </location>
</feature>
<protein>
    <submittedName>
        <fullName evidence="2">Uncharacterized protein</fullName>
    </submittedName>
</protein>
<organism evidence="2 3">
    <name type="scientific">Brassica rapa subsp. trilocularis</name>
    <dbReference type="NCBI Taxonomy" id="1813537"/>
    <lineage>
        <taxon>Eukaryota</taxon>
        <taxon>Viridiplantae</taxon>
        <taxon>Streptophyta</taxon>
        <taxon>Embryophyta</taxon>
        <taxon>Tracheophyta</taxon>
        <taxon>Spermatophyta</taxon>
        <taxon>Magnoliopsida</taxon>
        <taxon>eudicotyledons</taxon>
        <taxon>Gunneridae</taxon>
        <taxon>Pentapetalae</taxon>
        <taxon>rosids</taxon>
        <taxon>malvids</taxon>
        <taxon>Brassicales</taxon>
        <taxon>Brassicaceae</taxon>
        <taxon>Brassiceae</taxon>
        <taxon>Brassica</taxon>
    </lineage>
</organism>
<feature type="compositionally biased region" description="Basic and acidic residues" evidence="1">
    <location>
        <begin position="147"/>
        <end position="188"/>
    </location>
</feature>
<comment type="caution">
    <text evidence="2">The sequence shown here is derived from an EMBL/GenBank/DDBJ whole genome shotgun (WGS) entry which is preliminary data.</text>
</comment>
<reference evidence="2 3" key="1">
    <citation type="submission" date="2021-03" db="EMBL/GenBank/DDBJ databases">
        <authorList>
            <person name="King G.J."/>
            <person name="Bancroft I."/>
            <person name="Baten A."/>
            <person name="Bloomfield J."/>
            <person name="Borpatragohain P."/>
            <person name="He Z."/>
            <person name="Irish N."/>
            <person name="Irwin J."/>
            <person name="Liu K."/>
            <person name="Mauleon R.P."/>
            <person name="Moore J."/>
            <person name="Morris R."/>
            <person name="Ostergaard L."/>
            <person name="Wang B."/>
            <person name="Wells R."/>
        </authorList>
    </citation>
    <scope>NUCLEOTIDE SEQUENCE [LARGE SCALE GENOMIC DNA]</scope>
    <source>
        <strain evidence="2">R-o-18</strain>
        <tissue evidence="2">Leaf</tissue>
    </source>
</reference>
<gene>
    <name evidence="2" type="primary">A01g506010.1_BraROA</name>
    <name evidence="2" type="ORF">IGI04_002469</name>
</gene>
<dbReference type="EMBL" id="JADBGQ010000001">
    <property type="protein sequence ID" value="KAG5414902.1"/>
    <property type="molecule type" value="Genomic_DNA"/>
</dbReference>
<proteinExistence type="predicted"/>
<accession>A0ABQ7NVM8</accession>
<feature type="region of interest" description="Disordered" evidence="1">
    <location>
        <begin position="124"/>
        <end position="203"/>
    </location>
</feature>